<reference evidence="1" key="1">
    <citation type="submission" date="2020-08" db="EMBL/GenBank/DDBJ databases">
        <title>Multicomponent nature underlies the extraordinary mechanical properties of spider dragline silk.</title>
        <authorList>
            <person name="Kono N."/>
            <person name="Nakamura H."/>
            <person name="Mori M."/>
            <person name="Yoshida Y."/>
            <person name="Ohtoshi R."/>
            <person name="Malay A.D."/>
            <person name="Moran D.A.P."/>
            <person name="Tomita M."/>
            <person name="Numata K."/>
            <person name="Arakawa K."/>
        </authorList>
    </citation>
    <scope>NUCLEOTIDE SEQUENCE</scope>
</reference>
<protein>
    <submittedName>
        <fullName evidence="1">Uncharacterized protein</fullName>
    </submittedName>
</protein>
<keyword evidence="2" id="KW-1185">Reference proteome</keyword>
<dbReference type="EMBL" id="BMAW01024005">
    <property type="protein sequence ID" value="GFT85879.1"/>
    <property type="molecule type" value="Genomic_DNA"/>
</dbReference>
<name>A0A8X6PU60_NEPPI</name>
<comment type="caution">
    <text evidence="1">The sequence shown here is derived from an EMBL/GenBank/DDBJ whole genome shotgun (WGS) entry which is preliminary data.</text>
</comment>
<evidence type="ECO:0000313" key="1">
    <source>
        <dbReference type="EMBL" id="GFT85879.1"/>
    </source>
</evidence>
<feature type="non-terminal residue" evidence="1">
    <location>
        <position position="1"/>
    </location>
</feature>
<organism evidence="1 2">
    <name type="scientific">Nephila pilipes</name>
    <name type="common">Giant wood spider</name>
    <name type="synonym">Nephila maculata</name>
    <dbReference type="NCBI Taxonomy" id="299642"/>
    <lineage>
        <taxon>Eukaryota</taxon>
        <taxon>Metazoa</taxon>
        <taxon>Ecdysozoa</taxon>
        <taxon>Arthropoda</taxon>
        <taxon>Chelicerata</taxon>
        <taxon>Arachnida</taxon>
        <taxon>Araneae</taxon>
        <taxon>Araneomorphae</taxon>
        <taxon>Entelegynae</taxon>
        <taxon>Araneoidea</taxon>
        <taxon>Nephilidae</taxon>
        <taxon>Nephila</taxon>
    </lineage>
</organism>
<sequence length="126" mass="14406">MEASRFTASTIEVVVAPVSQTPLRSPSSYRRVISHPLLSPRFLAERKDLSFQFIPERVLLNGENLGKLHDSYELVFECAKNKLFMSTYTLNECIALKVDRLPENELFLNYNADNPFGLYELTDSLC</sequence>
<dbReference type="OrthoDB" id="6451636at2759"/>
<gene>
    <name evidence="1" type="ORF">NPIL_592771</name>
</gene>
<proteinExistence type="predicted"/>
<dbReference type="Proteomes" id="UP000887013">
    <property type="component" value="Unassembled WGS sequence"/>
</dbReference>
<evidence type="ECO:0000313" key="2">
    <source>
        <dbReference type="Proteomes" id="UP000887013"/>
    </source>
</evidence>
<accession>A0A8X6PU60</accession>
<dbReference type="AlphaFoldDB" id="A0A8X6PU60"/>